<keyword evidence="6" id="KW-1185">Reference proteome</keyword>
<feature type="domain" description="UspA" evidence="4">
    <location>
        <begin position="13"/>
        <end position="151"/>
    </location>
</feature>
<dbReference type="GO" id="GO:0005524">
    <property type="term" value="F:ATP binding"/>
    <property type="evidence" value="ECO:0007669"/>
    <property type="project" value="UniProtKB-KW"/>
</dbReference>
<dbReference type="RefSeq" id="WP_132213132.1">
    <property type="nucleotide sequence ID" value="NZ_SLWN01000013.1"/>
</dbReference>
<dbReference type="PRINTS" id="PR01438">
    <property type="entry name" value="UNVRSLSTRESS"/>
</dbReference>
<protein>
    <submittedName>
        <fullName evidence="5">Nucleotide-binding universal stress UspA family protein</fullName>
    </submittedName>
</protein>
<dbReference type="OrthoDB" id="5179911at2"/>
<name>A0A4R2H310_9ACTN</name>
<dbReference type="SUPFAM" id="SSF52402">
    <property type="entry name" value="Adenine nucleotide alpha hydrolases-like"/>
    <property type="match status" value="2"/>
</dbReference>
<sequence length="322" mass="33727">MASRIVGRNQGRRAVLVGVDGSVSAQGALSWAAGEASYRHSSLRIVHAFSSPTTSSPVDMAFVGPVYEGVLSAAEWIVREAEDYARRLAPGIRITGEMFVATAAPMLLREARDAELVVVGSRGLGGFHGLLVGSVSVAVAAHAPCPVIVVRPRPDGSAFPATPTGRIVVGVDGSDVSTAAIRFALQEAARRHVGVTAVHAVAPPRRHRCPTRVAEAIDQQLFAESLDRMRVSGIDLQTRLVHAHPAQALIEASAGAGLVVVGSDGNADLLLGSVSQAVLHHSDCPVAVVRPRPVTSVNRLPARGPQLQLTTSQRLPDLKDLP</sequence>
<comment type="similarity">
    <text evidence="1">Belongs to the universal stress protein A family.</text>
</comment>
<proteinExistence type="inferred from homology"/>
<evidence type="ECO:0000256" key="3">
    <source>
        <dbReference type="ARBA" id="ARBA00022840"/>
    </source>
</evidence>
<dbReference type="Proteomes" id="UP000294508">
    <property type="component" value="Unassembled WGS sequence"/>
</dbReference>
<evidence type="ECO:0000259" key="4">
    <source>
        <dbReference type="Pfam" id="PF00582"/>
    </source>
</evidence>
<evidence type="ECO:0000313" key="6">
    <source>
        <dbReference type="Proteomes" id="UP000294508"/>
    </source>
</evidence>
<evidence type="ECO:0000256" key="1">
    <source>
        <dbReference type="ARBA" id="ARBA00008791"/>
    </source>
</evidence>
<feature type="domain" description="UspA" evidence="4">
    <location>
        <begin position="165"/>
        <end position="290"/>
    </location>
</feature>
<accession>A0A4R2H310</accession>
<dbReference type="PANTHER" id="PTHR46268">
    <property type="entry name" value="STRESS RESPONSE PROTEIN NHAX"/>
    <property type="match status" value="1"/>
</dbReference>
<dbReference type="InterPro" id="IPR006015">
    <property type="entry name" value="Universal_stress_UspA"/>
</dbReference>
<evidence type="ECO:0000313" key="5">
    <source>
        <dbReference type="EMBL" id="TCO19651.1"/>
    </source>
</evidence>
<dbReference type="InterPro" id="IPR006016">
    <property type="entry name" value="UspA"/>
</dbReference>
<evidence type="ECO:0000256" key="2">
    <source>
        <dbReference type="ARBA" id="ARBA00022741"/>
    </source>
</evidence>
<dbReference type="PANTHER" id="PTHR46268:SF27">
    <property type="entry name" value="UNIVERSAL STRESS PROTEIN RV2623"/>
    <property type="match status" value="1"/>
</dbReference>
<dbReference type="EMBL" id="SLWN01000013">
    <property type="protein sequence ID" value="TCO19651.1"/>
    <property type="molecule type" value="Genomic_DNA"/>
</dbReference>
<gene>
    <name evidence="5" type="ORF">EV652_11350</name>
</gene>
<keyword evidence="2" id="KW-0547">Nucleotide-binding</keyword>
<dbReference type="AlphaFoldDB" id="A0A4R2H310"/>
<keyword evidence="3" id="KW-0067">ATP-binding</keyword>
<dbReference type="Gene3D" id="3.40.50.620">
    <property type="entry name" value="HUPs"/>
    <property type="match status" value="2"/>
</dbReference>
<organism evidence="5 6">
    <name type="scientific">Kribbella steppae</name>
    <dbReference type="NCBI Taxonomy" id="2512223"/>
    <lineage>
        <taxon>Bacteria</taxon>
        <taxon>Bacillati</taxon>
        <taxon>Actinomycetota</taxon>
        <taxon>Actinomycetes</taxon>
        <taxon>Propionibacteriales</taxon>
        <taxon>Kribbellaceae</taxon>
        <taxon>Kribbella</taxon>
    </lineage>
</organism>
<reference evidence="5 6" key="1">
    <citation type="journal article" date="2015" name="Stand. Genomic Sci.">
        <title>Genomic Encyclopedia of Bacterial and Archaeal Type Strains, Phase III: the genomes of soil and plant-associated and newly described type strains.</title>
        <authorList>
            <person name="Whitman W.B."/>
            <person name="Woyke T."/>
            <person name="Klenk H.P."/>
            <person name="Zhou Y."/>
            <person name="Lilburn T.G."/>
            <person name="Beck B.J."/>
            <person name="De Vos P."/>
            <person name="Vandamme P."/>
            <person name="Eisen J.A."/>
            <person name="Garrity G."/>
            <person name="Hugenholtz P."/>
            <person name="Kyrpides N.C."/>
        </authorList>
    </citation>
    <scope>NUCLEOTIDE SEQUENCE [LARGE SCALE GENOMIC DNA]</scope>
    <source>
        <strain evidence="5 6">VKM Ac-2572</strain>
    </source>
</reference>
<dbReference type="Pfam" id="PF00582">
    <property type="entry name" value="Usp"/>
    <property type="match status" value="2"/>
</dbReference>
<dbReference type="InterPro" id="IPR014729">
    <property type="entry name" value="Rossmann-like_a/b/a_fold"/>
</dbReference>
<comment type="caution">
    <text evidence="5">The sequence shown here is derived from an EMBL/GenBank/DDBJ whole genome shotgun (WGS) entry which is preliminary data.</text>
</comment>